<proteinExistence type="predicted"/>
<dbReference type="PRINTS" id="PR00455">
    <property type="entry name" value="HTHTETR"/>
</dbReference>
<dbReference type="PROSITE" id="PS01081">
    <property type="entry name" value="HTH_TETR_1"/>
    <property type="match status" value="1"/>
</dbReference>
<dbReference type="PANTHER" id="PTHR30055:SF240">
    <property type="entry name" value="HTH-TYPE TRANSCRIPTIONAL REGULATOR ACRR"/>
    <property type="match status" value="1"/>
</dbReference>
<dbReference type="InterPro" id="IPR013570">
    <property type="entry name" value="Tscrpt_reg_YsiA_C"/>
</dbReference>
<dbReference type="InterPro" id="IPR050109">
    <property type="entry name" value="HTH-type_TetR-like_transc_reg"/>
</dbReference>
<dbReference type="GO" id="GO:0003700">
    <property type="term" value="F:DNA-binding transcription factor activity"/>
    <property type="evidence" value="ECO:0007669"/>
    <property type="project" value="TreeGrafter"/>
</dbReference>
<dbReference type="OrthoDB" id="5293556at2"/>
<keyword evidence="3" id="KW-0804">Transcription</keyword>
<evidence type="ECO:0000256" key="4">
    <source>
        <dbReference type="PROSITE-ProRule" id="PRU00335"/>
    </source>
</evidence>
<feature type="domain" description="HTH tetR-type" evidence="5">
    <location>
        <begin position="18"/>
        <end position="78"/>
    </location>
</feature>
<reference evidence="6 7" key="1">
    <citation type="submission" date="2015-08" db="EMBL/GenBank/DDBJ databases">
        <title>Complete genome sequence of Sulfurifustis variabilis.</title>
        <authorList>
            <person name="Miura A."/>
            <person name="Kojima H."/>
            <person name="Fukui M."/>
        </authorList>
    </citation>
    <scope>NUCLEOTIDE SEQUENCE [LARGE SCALE GENOMIC DNA]</scope>
    <source>
        <strain evidence="7">skN76</strain>
    </source>
</reference>
<evidence type="ECO:0000256" key="2">
    <source>
        <dbReference type="ARBA" id="ARBA00023125"/>
    </source>
</evidence>
<dbReference type="Gene3D" id="1.10.10.60">
    <property type="entry name" value="Homeodomain-like"/>
    <property type="match status" value="1"/>
</dbReference>
<protein>
    <submittedName>
        <fullName evidence="6">TetR family transcriptional regulator</fullName>
    </submittedName>
</protein>
<dbReference type="SUPFAM" id="SSF48498">
    <property type="entry name" value="Tetracyclin repressor-like, C-terminal domain"/>
    <property type="match status" value="1"/>
</dbReference>
<dbReference type="Proteomes" id="UP000218899">
    <property type="component" value="Chromosome"/>
</dbReference>
<accession>A0A1C7AFV8</accession>
<keyword evidence="2 4" id="KW-0238">DNA-binding</keyword>
<feature type="DNA-binding region" description="H-T-H motif" evidence="4">
    <location>
        <begin position="41"/>
        <end position="60"/>
    </location>
</feature>
<gene>
    <name evidence="6" type="ORF">SVA_3764</name>
</gene>
<dbReference type="InterPro" id="IPR009057">
    <property type="entry name" value="Homeodomain-like_sf"/>
</dbReference>
<dbReference type="EMBL" id="AP014936">
    <property type="protein sequence ID" value="BAU50298.1"/>
    <property type="molecule type" value="Genomic_DNA"/>
</dbReference>
<dbReference type="SUPFAM" id="SSF46689">
    <property type="entry name" value="Homeodomain-like"/>
    <property type="match status" value="1"/>
</dbReference>
<organism evidence="6 7">
    <name type="scientific">Sulfurifustis variabilis</name>
    <dbReference type="NCBI Taxonomy" id="1675686"/>
    <lineage>
        <taxon>Bacteria</taxon>
        <taxon>Pseudomonadati</taxon>
        <taxon>Pseudomonadota</taxon>
        <taxon>Gammaproteobacteria</taxon>
        <taxon>Acidiferrobacterales</taxon>
        <taxon>Acidiferrobacteraceae</taxon>
        <taxon>Sulfurifustis</taxon>
    </lineage>
</organism>
<dbReference type="Pfam" id="PF08359">
    <property type="entry name" value="TetR_C_4"/>
    <property type="match status" value="1"/>
</dbReference>
<dbReference type="Pfam" id="PF00440">
    <property type="entry name" value="TetR_N"/>
    <property type="match status" value="1"/>
</dbReference>
<dbReference type="InterPro" id="IPR001647">
    <property type="entry name" value="HTH_TetR"/>
</dbReference>
<dbReference type="InterPro" id="IPR036271">
    <property type="entry name" value="Tet_transcr_reg_TetR-rel_C_sf"/>
</dbReference>
<keyword evidence="7" id="KW-1185">Reference proteome</keyword>
<evidence type="ECO:0000313" key="6">
    <source>
        <dbReference type="EMBL" id="BAU50298.1"/>
    </source>
</evidence>
<dbReference type="InterPro" id="IPR023772">
    <property type="entry name" value="DNA-bd_HTH_TetR-type_CS"/>
</dbReference>
<evidence type="ECO:0000256" key="1">
    <source>
        <dbReference type="ARBA" id="ARBA00023015"/>
    </source>
</evidence>
<keyword evidence="1" id="KW-0805">Transcription regulation</keyword>
<evidence type="ECO:0000259" key="5">
    <source>
        <dbReference type="PROSITE" id="PS50977"/>
    </source>
</evidence>
<dbReference type="PROSITE" id="PS50977">
    <property type="entry name" value="HTH_TETR_2"/>
    <property type="match status" value="1"/>
</dbReference>
<evidence type="ECO:0000256" key="3">
    <source>
        <dbReference type="ARBA" id="ARBA00023163"/>
    </source>
</evidence>
<dbReference type="AlphaFoldDB" id="A0A1C7AFV8"/>
<dbReference type="KEGG" id="sva:SVA_3764"/>
<sequence length="220" mass="24792">MPRTKKPFRKRNGRQSGEVRRHDIIEAAWDIIRRGGVSGLTTRSLSQAVGIAQPTLFLHFGTKSHVLIALVDTIEQRLREGLKELDLQGLSPLERLKTVIRFHLRFIERQPGIPRLLFSEELQSGDPKLRDRMNRMVKGFLEFLTGLLAAAQAAGEVRRDIQPEEHACLLIAAVQGLAFRWILSNRRFDLAAQSETIIAAMIEGWAAREAVSGTGRRVRA</sequence>
<dbReference type="PANTHER" id="PTHR30055">
    <property type="entry name" value="HTH-TYPE TRANSCRIPTIONAL REGULATOR RUTR"/>
    <property type="match status" value="1"/>
</dbReference>
<dbReference type="GO" id="GO:0000976">
    <property type="term" value="F:transcription cis-regulatory region binding"/>
    <property type="evidence" value="ECO:0007669"/>
    <property type="project" value="TreeGrafter"/>
</dbReference>
<name>A0A1C7AFV8_9GAMM</name>
<dbReference type="Gene3D" id="1.10.357.10">
    <property type="entry name" value="Tetracycline Repressor, domain 2"/>
    <property type="match status" value="1"/>
</dbReference>
<dbReference type="RefSeq" id="WP_096462613.1">
    <property type="nucleotide sequence ID" value="NZ_AP014936.1"/>
</dbReference>
<evidence type="ECO:0000313" key="7">
    <source>
        <dbReference type="Proteomes" id="UP000218899"/>
    </source>
</evidence>